<evidence type="ECO:0000256" key="2">
    <source>
        <dbReference type="ARBA" id="ARBA00022692"/>
    </source>
</evidence>
<protein>
    <recommendedName>
        <fullName evidence="6">DUF5698 domain-containing protein</fullName>
    </recommendedName>
</protein>
<gene>
    <name evidence="7" type="ordered locus">Metfor_2402</name>
</gene>
<proteinExistence type="predicted"/>
<feature type="transmembrane region" description="Helical" evidence="5">
    <location>
        <begin position="67"/>
        <end position="94"/>
    </location>
</feature>
<keyword evidence="4 5" id="KW-0472">Membrane</keyword>
<dbReference type="OrthoDB" id="118989at2157"/>
<keyword evidence="8" id="KW-1185">Reference proteome</keyword>
<dbReference type="KEGG" id="mfo:Metfor_2402"/>
<dbReference type="HOGENOM" id="CLU_106166_0_0_2"/>
<dbReference type="EMBL" id="CP003167">
    <property type="protein sequence ID" value="AGB03404.1"/>
    <property type="molecule type" value="Genomic_DNA"/>
</dbReference>
<evidence type="ECO:0000256" key="1">
    <source>
        <dbReference type="ARBA" id="ARBA00022475"/>
    </source>
</evidence>
<evidence type="ECO:0000256" key="4">
    <source>
        <dbReference type="ARBA" id="ARBA00023136"/>
    </source>
</evidence>
<reference evidence="8" key="1">
    <citation type="submission" date="2011-12" db="EMBL/GenBank/DDBJ databases">
        <title>Complete sequence of Methanoregula formicicum SMSP.</title>
        <authorList>
            <person name="Lucas S."/>
            <person name="Han J."/>
            <person name="Lapidus A."/>
            <person name="Cheng J.-F."/>
            <person name="Goodwin L."/>
            <person name="Pitluck S."/>
            <person name="Peters L."/>
            <person name="Ovchinnikova G."/>
            <person name="Teshima H."/>
            <person name="Detter J.C."/>
            <person name="Han C."/>
            <person name="Tapia R."/>
            <person name="Land M."/>
            <person name="Hauser L."/>
            <person name="Kyrpides N."/>
            <person name="Ivanova N."/>
            <person name="Pagani I."/>
            <person name="Imachi H."/>
            <person name="Tamaki H."/>
            <person name="Sekiguchi Y."/>
            <person name="Kamagata Y."/>
            <person name="Cadillo-Quiroz H."/>
            <person name="Zinder S."/>
            <person name="Liu W.-T."/>
            <person name="Woyke T."/>
        </authorList>
    </citation>
    <scope>NUCLEOTIDE SEQUENCE [LARGE SCALE GENOMIC DNA]</scope>
    <source>
        <strain evidence="8">DSM 22288 / NBRC 105244 / SMSP</strain>
    </source>
</reference>
<dbReference type="GeneID" id="14309794"/>
<dbReference type="InParanoid" id="L0HK08"/>
<dbReference type="Proteomes" id="UP000010824">
    <property type="component" value="Chromosome"/>
</dbReference>
<dbReference type="Pfam" id="PF18955">
    <property type="entry name" value="DUF5698"/>
    <property type="match status" value="1"/>
</dbReference>
<accession>L0HK08</accession>
<dbReference type="eggNOG" id="arCOG06902">
    <property type="taxonomic scope" value="Archaea"/>
</dbReference>
<sequence length="183" mass="19724" precursor="true">MDLALPLIILLARIVETAMETVRLVYVTKGHKYLASAIGTLKIGIWVLSTGLVLTNLNNIPGILAYMLGYGIGTLLGMTIESWIGLGTVIVRIFCTQDPAPLISHLGNLGYGTTRINGSGQFVPAVAVLISMAPRKEAGRLLEVLKTGYPDVHFTIEDVSTMSEREIYFGARKRGIAGFIGYG</sequence>
<organism evidence="7 8">
    <name type="scientific">Methanoregula formicica (strain DSM 22288 / NBRC 105244 / SMSP)</name>
    <dbReference type="NCBI Taxonomy" id="593750"/>
    <lineage>
        <taxon>Archaea</taxon>
        <taxon>Methanobacteriati</taxon>
        <taxon>Methanobacteriota</taxon>
        <taxon>Stenosarchaea group</taxon>
        <taxon>Methanomicrobia</taxon>
        <taxon>Methanomicrobiales</taxon>
        <taxon>Methanoregulaceae</taxon>
        <taxon>Methanoregula</taxon>
    </lineage>
</organism>
<evidence type="ECO:0000256" key="5">
    <source>
        <dbReference type="SAM" id="Phobius"/>
    </source>
</evidence>
<evidence type="ECO:0000256" key="3">
    <source>
        <dbReference type="ARBA" id="ARBA00022989"/>
    </source>
</evidence>
<dbReference type="PANTHER" id="PTHR40060">
    <property type="entry name" value="UPF0316 PROTEIN YEBE"/>
    <property type="match status" value="1"/>
</dbReference>
<evidence type="ECO:0000313" key="7">
    <source>
        <dbReference type="EMBL" id="AGB03404.1"/>
    </source>
</evidence>
<dbReference type="InterPro" id="IPR022930">
    <property type="entry name" value="UPF0316"/>
</dbReference>
<keyword evidence="2 5" id="KW-0812">Transmembrane</keyword>
<dbReference type="RefSeq" id="WP_015286366.1">
    <property type="nucleotide sequence ID" value="NC_019943.1"/>
</dbReference>
<dbReference type="InterPro" id="IPR044035">
    <property type="entry name" value="DUF5698"/>
</dbReference>
<name>L0HK08_METFS</name>
<feature type="domain" description="DUF5698" evidence="6">
    <location>
        <begin position="21"/>
        <end position="78"/>
    </location>
</feature>
<keyword evidence="3 5" id="KW-1133">Transmembrane helix</keyword>
<dbReference type="AlphaFoldDB" id="L0HK08"/>
<evidence type="ECO:0000313" key="8">
    <source>
        <dbReference type="Proteomes" id="UP000010824"/>
    </source>
</evidence>
<keyword evidence="1" id="KW-1003">Cell membrane</keyword>
<dbReference type="CDD" id="cd16381">
    <property type="entry name" value="YitT_C_like_1"/>
    <property type="match status" value="1"/>
</dbReference>
<feature type="transmembrane region" description="Helical" evidence="5">
    <location>
        <begin position="33"/>
        <end position="55"/>
    </location>
</feature>
<dbReference type="PANTHER" id="PTHR40060:SF1">
    <property type="entry name" value="UPF0316 PROTEIN YEBE"/>
    <property type="match status" value="1"/>
</dbReference>
<evidence type="ECO:0000259" key="6">
    <source>
        <dbReference type="Pfam" id="PF18955"/>
    </source>
</evidence>
<reference evidence="7 8" key="2">
    <citation type="journal article" date="2014" name="Genome Announc.">
        <title>Complete Genome Sequence of Methanoregula formicica SMSPT, a Mesophilic Hydrogenotrophic Methanogen Isolated from a Methanogenic Upflow Anaerobic Sludge Blanket Reactor.</title>
        <authorList>
            <person name="Yamamoto K."/>
            <person name="Tamaki H."/>
            <person name="Cadillo-Quiroz H."/>
            <person name="Imachi H."/>
            <person name="Kyrpides N."/>
            <person name="Woyke T."/>
            <person name="Goodwin L."/>
            <person name="Zinder S.H."/>
            <person name="Kamagata Y."/>
            <person name="Liu W.T."/>
        </authorList>
    </citation>
    <scope>NUCLEOTIDE SEQUENCE [LARGE SCALE GENOMIC DNA]</scope>
    <source>
        <strain evidence="8">DSM 22288 / NBRC 105244 / SMSP</strain>
    </source>
</reference>